<evidence type="ECO:0000256" key="3">
    <source>
        <dbReference type="ARBA" id="ARBA00022553"/>
    </source>
</evidence>
<name>A0A650EL97_9HELI</name>
<keyword evidence="4" id="KW-0808">Transferase</keyword>
<evidence type="ECO:0000256" key="4">
    <source>
        <dbReference type="ARBA" id="ARBA00022679"/>
    </source>
</evidence>
<dbReference type="Gene3D" id="1.10.287.130">
    <property type="match status" value="1"/>
</dbReference>
<dbReference type="InterPro" id="IPR004358">
    <property type="entry name" value="Sig_transdc_His_kin-like_C"/>
</dbReference>
<dbReference type="SMART" id="SM00388">
    <property type="entry name" value="HisKA"/>
    <property type="match status" value="1"/>
</dbReference>
<evidence type="ECO:0000256" key="6">
    <source>
        <dbReference type="ARBA" id="ARBA00022777"/>
    </source>
</evidence>
<dbReference type="InterPro" id="IPR036890">
    <property type="entry name" value="HATPase_C_sf"/>
</dbReference>
<evidence type="ECO:0000313" key="10">
    <source>
        <dbReference type="EMBL" id="QGT49888.1"/>
    </source>
</evidence>
<dbReference type="PANTHER" id="PTHR42878:SF7">
    <property type="entry name" value="SENSOR HISTIDINE KINASE GLRK"/>
    <property type="match status" value="1"/>
</dbReference>
<evidence type="ECO:0000256" key="7">
    <source>
        <dbReference type="ARBA" id="ARBA00022840"/>
    </source>
</evidence>
<dbReference type="EC" id="2.7.13.3" evidence="2"/>
<protein>
    <recommendedName>
        <fullName evidence="2">histidine kinase</fullName>
        <ecNumber evidence="2">2.7.13.3</ecNumber>
    </recommendedName>
</protein>
<dbReference type="SMART" id="SM00387">
    <property type="entry name" value="HATPase_c"/>
    <property type="match status" value="1"/>
</dbReference>
<dbReference type="PANTHER" id="PTHR42878">
    <property type="entry name" value="TWO-COMPONENT HISTIDINE KINASE"/>
    <property type="match status" value="1"/>
</dbReference>
<gene>
    <name evidence="10" type="ORF">Helico4rc_0070</name>
</gene>
<dbReference type="CDD" id="cd00075">
    <property type="entry name" value="HATPase"/>
    <property type="match status" value="1"/>
</dbReference>
<dbReference type="GO" id="GO:0007234">
    <property type="term" value="P:osmosensory signaling via phosphorelay pathway"/>
    <property type="evidence" value="ECO:0007669"/>
    <property type="project" value="TreeGrafter"/>
</dbReference>
<sequence length="368" mass="42058">MVIVSYFIGIFKINKTKMQNENSLISPEILERLSSDDKSVLLDSLATLIQSTYGTEQEFKKLQNDFNSLKALYEWVLELIPQAIWVIESNGKLFYQNAEASRIDGILQSYQNQGEKEQEIEYLGQFYLLQSSHKGNKQVISATNITNQKRQERLASMGQVSAHLAHEIRNPIGSISLLTSTLLKRGDNSIKSIVLEIKKALWRVERLINATLLFTKGVNPNRQNHRLCDLEDDLHHSIGYYTFSKPITFDFDLGVDKNLEVFVDFDLFSIVMQNFLFNAIDAIEEGEGESGKIAVRFQDEEKFWCFSFSDNGKSVDNRNILFEPFKTTKLKGNGLGLALCKQIIQAHGGEICFEDEKDKIFFVRIAKK</sequence>
<evidence type="ECO:0000256" key="2">
    <source>
        <dbReference type="ARBA" id="ARBA00012438"/>
    </source>
</evidence>
<dbReference type="GO" id="GO:0000155">
    <property type="term" value="F:phosphorelay sensor kinase activity"/>
    <property type="evidence" value="ECO:0007669"/>
    <property type="project" value="InterPro"/>
</dbReference>
<keyword evidence="6 10" id="KW-0418">Kinase</keyword>
<proteinExistence type="predicted"/>
<keyword evidence="7" id="KW-0067">ATP-binding</keyword>
<evidence type="ECO:0000256" key="8">
    <source>
        <dbReference type="ARBA" id="ARBA00023012"/>
    </source>
</evidence>
<dbReference type="SUPFAM" id="SSF55874">
    <property type="entry name" value="ATPase domain of HSP90 chaperone/DNA topoisomerase II/histidine kinase"/>
    <property type="match status" value="1"/>
</dbReference>
<accession>A0A650EL97</accession>
<dbReference type="Pfam" id="PF00512">
    <property type="entry name" value="HisKA"/>
    <property type="match status" value="1"/>
</dbReference>
<dbReference type="Pfam" id="PF02518">
    <property type="entry name" value="HATPase_c"/>
    <property type="match status" value="1"/>
</dbReference>
<dbReference type="InterPro" id="IPR003594">
    <property type="entry name" value="HATPase_dom"/>
</dbReference>
<dbReference type="Gene3D" id="3.30.565.10">
    <property type="entry name" value="Histidine kinase-like ATPase, C-terminal domain"/>
    <property type="match status" value="1"/>
</dbReference>
<keyword evidence="3" id="KW-0597">Phosphoprotein</keyword>
<dbReference type="GO" id="GO:0000156">
    <property type="term" value="F:phosphorelay response regulator activity"/>
    <property type="evidence" value="ECO:0007669"/>
    <property type="project" value="TreeGrafter"/>
</dbReference>
<feature type="domain" description="Histidine kinase" evidence="9">
    <location>
        <begin position="163"/>
        <end position="368"/>
    </location>
</feature>
<dbReference type="PRINTS" id="PR00344">
    <property type="entry name" value="BCTRLSENSOR"/>
</dbReference>
<dbReference type="PROSITE" id="PS50109">
    <property type="entry name" value="HIS_KIN"/>
    <property type="match status" value="1"/>
</dbReference>
<keyword evidence="8" id="KW-0902">Two-component regulatory system</keyword>
<dbReference type="InterPro" id="IPR003661">
    <property type="entry name" value="HisK_dim/P_dom"/>
</dbReference>
<dbReference type="SUPFAM" id="SSF47384">
    <property type="entry name" value="Homodimeric domain of signal transducing histidine kinase"/>
    <property type="match status" value="1"/>
</dbReference>
<dbReference type="InterPro" id="IPR050351">
    <property type="entry name" value="BphY/WalK/GraS-like"/>
</dbReference>
<evidence type="ECO:0000259" key="9">
    <source>
        <dbReference type="PROSITE" id="PS50109"/>
    </source>
</evidence>
<evidence type="ECO:0000256" key="1">
    <source>
        <dbReference type="ARBA" id="ARBA00000085"/>
    </source>
</evidence>
<dbReference type="AlphaFoldDB" id="A0A650EL97"/>
<evidence type="ECO:0000256" key="5">
    <source>
        <dbReference type="ARBA" id="ARBA00022741"/>
    </source>
</evidence>
<keyword evidence="5" id="KW-0547">Nucleotide-binding</keyword>
<dbReference type="InterPro" id="IPR005467">
    <property type="entry name" value="His_kinase_dom"/>
</dbReference>
<reference evidence="10" key="1">
    <citation type="journal article" date="2020" name="J. ISSAAS">
        <title>Lactobacilli and other gastrointestinal microbiota of Peromyscus leucopus, reservoir host for agents of Lyme disease and other zoonoses in North America.</title>
        <authorList>
            <person name="Milovic A."/>
            <person name="Bassam K."/>
            <person name="Shao H."/>
            <person name="Chatzistamou I."/>
            <person name="Tufts D.M."/>
            <person name="Diuk-Wasser M."/>
            <person name="Barbour A.G."/>
        </authorList>
    </citation>
    <scope>NUCLEOTIDE SEQUENCE</scope>
    <source>
        <strain evidence="10">LL4</strain>
    </source>
</reference>
<comment type="catalytic activity">
    <reaction evidence="1">
        <text>ATP + protein L-histidine = ADP + protein N-phospho-L-histidine.</text>
        <dbReference type="EC" id="2.7.13.3"/>
    </reaction>
</comment>
<dbReference type="InterPro" id="IPR036097">
    <property type="entry name" value="HisK_dim/P_sf"/>
</dbReference>
<dbReference type="GO" id="GO:0030295">
    <property type="term" value="F:protein kinase activator activity"/>
    <property type="evidence" value="ECO:0007669"/>
    <property type="project" value="TreeGrafter"/>
</dbReference>
<dbReference type="EMBL" id="MN577567">
    <property type="protein sequence ID" value="QGT49888.1"/>
    <property type="molecule type" value="Genomic_DNA"/>
</dbReference>
<dbReference type="GO" id="GO:0005524">
    <property type="term" value="F:ATP binding"/>
    <property type="evidence" value="ECO:0007669"/>
    <property type="project" value="UniProtKB-KW"/>
</dbReference>
<dbReference type="CDD" id="cd00082">
    <property type="entry name" value="HisKA"/>
    <property type="match status" value="1"/>
</dbReference>
<organism evidence="10">
    <name type="scientific">uncultured Helicobacter sp</name>
    <dbReference type="NCBI Taxonomy" id="175537"/>
    <lineage>
        <taxon>Bacteria</taxon>
        <taxon>Pseudomonadati</taxon>
        <taxon>Campylobacterota</taxon>
        <taxon>Epsilonproteobacteria</taxon>
        <taxon>Campylobacterales</taxon>
        <taxon>Helicobacteraceae</taxon>
        <taxon>Helicobacter</taxon>
        <taxon>environmental samples</taxon>
    </lineage>
</organism>